<sequence>MAARQAARKALGLGATQHLAATTGHAKPTLFFREICRTLPWVIQTYKLEELTTLSDLRHNINQMFRQYSEVKSPEAVDLLIYKGREELEMIIMQHKQRHHLIDKYVGLPATTEPQAPRADVSPFLANFYLSN</sequence>
<dbReference type="CDD" id="cd20266">
    <property type="entry name" value="Complex1_LYR_NDUFA6_LYRM6"/>
    <property type="match status" value="1"/>
</dbReference>
<dbReference type="GO" id="GO:0045271">
    <property type="term" value="C:respiratory chain complex I"/>
    <property type="evidence" value="ECO:0007669"/>
    <property type="project" value="InterPro"/>
</dbReference>
<keyword evidence="7" id="KW-0496">Mitochondrion</keyword>
<dbReference type="InterPro" id="IPR016488">
    <property type="entry name" value="NADH_Ub_cplx-1_asu_su-6"/>
</dbReference>
<evidence type="ECO:0000256" key="5">
    <source>
        <dbReference type="ARBA" id="ARBA00022792"/>
    </source>
</evidence>
<evidence type="ECO:0000313" key="9">
    <source>
        <dbReference type="EMBL" id="KAK2080296.1"/>
    </source>
</evidence>
<dbReference type="Proteomes" id="UP001255856">
    <property type="component" value="Unassembled WGS sequence"/>
</dbReference>
<keyword evidence="5" id="KW-0999">Mitochondrion inner membrane</keyword>
<evidence type="ECO:0000313" key="10">
    <source>
        <dbReference type="Proteomes" id="UP001255856"/>
    </source>
</evidence>
<dbReference type="GO" id="GO:0006979">
    <property type="term" value="P:response to oxidative stress"/>
    <property type="evidence" value="ECO:0007669"/>
    <property type="project" value="TreeGrafter"/>
</dbReference>
<evidence type="ECO:0000256" key="1">
    <source>
        <dbReference type="ARBA" id="ARBA00004443"/>
    </source>
</evidence>
<evidence type="ECO:0008006" key="11">
    <source>
        <dbReference type="Google" id="ProtNLM"/>
    </source>
</evidence>
<evidence type="ECO:0000256" key="2">
    <source>
        <dbReference type="ARBA" id="ARBA00009508"/>
    </source>
</evidence>
<evidence type="ECO:0000256" key="3">
    <source>
        <dbReference type="ARBA" id="ARBA00022448"/>
    </source>
</evidence>
<keyword evidence="10" id="KW-1185">Reference proteome</keyword>
<organism evidence="9 10">
    <name type="scientific">Prototheca wickerhamii</name>
    <dbReference type="NCBI Taxonomy" id="3111"/>
    <lineage>
        <taxon>Eukaryota</taxon>
        <taxon>Viridiplantae</taxon>
        <taxon>Chlorophyta</taxon>
        <taxon>core chlorophytes</taxon>
        <taxon>Trebouxiophyceae</taxon>
        <taxon>Chlorellales</taxon>
        <taxon>Chlorellaceae</taxon>
        <taxon>Prototheca</taxon>
    </lineage>
</organism>
<comment type="similarity">
    <text evidence="2">Belongs to the complex I LYR family.</text>
</comment>
<accession>A0AAD9MP43</accession>
<proteinExistence type="inferred from homology"/>
<comment type="caution">
    <text evidence="9">The sequence shown here is derived from an EMBL/GenBank/DDBJ whole genome shotgun (WGS) entry which is preliminary data.</text>
</comment>
<gene>
    <name evidence="9" type="ORF">QBZ16_000149</name>
</gene>
<evidence type="ECO:0000256" key="4">
    <source>
        <dbReference type="ARBA" id="ARBA00022660"/>
    </source>
</evidence>
<dbReference type="EMBL" id="JASFZW010000001">
    <property type="protein sequence ID" value="KAK2080296.1"/>
    <property type="molecule type" value="Genomic_DNA"/>
</dbReference>
<dbReference type="PANTHER" id="PTHR12964:SF0">
    <property type="entry name" value="NADH DEHYDROGENASE [UBIQUINONE] 1 ALPHA SUBCOMPLEX SUBUNIT 6"/>
    <property type="match status" value="1"/>
</dbReference>
<keyword evidence="6" id="KW-0249">Electron transport</keyword>
<evidence type="ECO:0000256" key="8">
    <source>
        <dbReference type="ARBA" id="ARBA00023136"/>
    </source>
</evidence>
<dbReference type="GO" id="GO:0005743">
    <property type="term" value="C:mitochondrial inner membrane"/>
    <property type="evidence" value="ECO:0007669"/>
    <property type="project" value="UniProtKB-SubCell"/>
</dbReference>
<comment type="subcellular location">
    <subcellularLocation>
        <location evidence="1">Mitochondrion inner membrane</location>
        <topology evidence="1">Peripheral membrane protein</topology>
        <orientation evidence="1">Matrix side</orientation>
    </subcellularLocation>
</comment>
<keyword evidence="3" id="KW-0813">Transport</keyword>
<protein>
    <recommendedName>
        <fullName evidence="11">NADH dehydrogenase [ubiquinone] 1 alpha subcomplex subunit 6</fullName>
    </recommendedName>
</protein>
<keyword evidence="4" id="KW-0679">Respiratory chain</keyword>
<dbReference type="AlphaFoldDB" id="A0AAD9MP43"/>
<reference evidence="9" key="1">
    <citation type="submission" date="2021-01" db="EMBL/GenBank/DDBJ databases">
        <authorList>
            <person name="Eckstrom K.M.E."/>
        </authorList>
    </citation>
    <scope>NUCLEOTIDE SEQUENCE</scope>
    <source>
        <strain evidence="9">UVCC 0001</strain>
    </source>
</reference>
<evidence type="ECO:0000256" key="7">
    <source>
        <dbReference type="ARBA" id="ARBA00023128"/>
    </source>
</evidence>
<evidence type="ECO:0000256" key="6">
    <source>
        <dbReference type="ARBA" id="ARBA00022982"/>
    </source>
</evidence>
<dbReference type="InterPro" id="IPR045299">
    <property type="entry name" value="Complex1_LYR_NDUFA6_LYRM6"/>
</dbReference>
<dbReference type="PANTHER" id="PTHR12964">
    <property type="entry name" value="NADH-UBIQUINONE OXIDOREDUCTASE B14 SUBUNIT"/>
    <property type="match status" value="1"/>
</dbReference>
<name>A0AAD9MP43_PROWI</name>
<keyword evidence="8" id="KW-0472">Membrane</keyword>